<evidence type="ECO:0000256" key="2">
    <source>
        <dbReference type="ARBA" id="ARBA00023002"/>
    </source>
</evidence>
<gene>
    <name evidence="4" type="ORF">HMPREF9336_03000</name>
</gene>
<dbReference type="PRINTS" id="PR00080">
    <property type="entry name" value="SDRFAMILY"/>
</dbReference>
<dbReference type="STRING" id="679197.HMPREF9336_03000"/>
<dbReference type="SMART" id="SM00822">
    <property type="entry name" value="PKS_KR"/>
    <property type="match status" value="1"/>
</dbReference>
<proteinExistence type="inferred from homology"/>
<accession>E5XU28</accession>
<keyword evidence="5" id="KW-1185">Reference proteome</keyword>
<dbReference type="PANTHER" id="PTHR42760">
    <property type="entry name" value="SHORT-CHAIN DEHYDROGENASES/REDUCTASES FAMILY MEMBER"/>
    <property type="match status" value="1"/>
</dbReference>
<dbReference type="CDD" id="cd05233">
    <property type="entry name" value="SDR_c"/>
    <property type="match status" value="1"/>
</dbReference>
<evidence type="ECO:0000256" key="1">
    <source>
        <dbReference type="ARBA" id="ARBA00006484"/>
    </source>
</evidence>
<dbReference type="OrthoDB" id="154414at2"/>
<dbReference type="Proteomes" id="UP000004816">
    <property type="component" value="Unassembled WGS sequence"/>
</dbReference>
<evidence type="ECO:0000313" key="4">
    <source>
        <dbReference type="EMBL" id="EFV12144.1"/>
    </source>
</evidence>
<dbReference type="SUPFAM" id="SSF51735">
    <property type="entry name" value="NAD(P)-binding Rossmann-fold domains"/>
    <property type="match status" value="1"/>
</dbReference>
<dbReference type="HOGENOM" id="CLU_010194_1_3_11"/>
<feature type="domain" description="Ketoreductase" evidence="3">
    <location>
        <begin position="7"/>
        <end position="188"/>
    </location>
</feature>
<sequence>MESLQGKTALVTGGARGIGAGVVRSLVAAGAKVLFTYSNSEGPAFQLAESLGGAAEAFRADSALEADAERAVERAAQTFGGLDILVNNAGVSSISPLADLTSSEIDAMIDVNIRGVLWTTRAALKHIPDGGRIINIGSCSAERVPFPGISVYALSKGAIASFTKGLSRELGPRNITVNTIQPGPVETDMSPVDSPHAQTMLAAMALSRYGTVQEIGSFAVYLASDSASYITGANLTIDGGFSA</sequence>
<dbReference type="RefSeq" id="WP_007471661.1">
    <property type="nucleotide sequence ID" value="NZ_KI391953.1"/>
</dbReference>
<dbReference type="Pfam" id="PF13561">
    <property type="entry name" value="adh_short_C2"/>
    <property type="match status" value="1"/>
</dbReference>
<dbReference type="eggNOG" id="COG1028">
    <property type="taxonomic scope" value="Bacteria"/>
</dbReference>
<dbReference type="PRINTS" id="PR00081">
    <property type="entry name" value="GDHRDH"/>
</dbReference>
<keyword evidence="2" id="KW-0560">Oxidoreductase</keyword>
<dbReference type="InterPro" id="IPR036291">
    <property type="entry name" value="NAD(P)-bd_dom_sf"/>
</dbReference>
<dbReference type="GO" id="GO:0016616">
    <property type="term" value="F:oxidoreductase activity, acting on the CH-OH group of donors, NAD or NADP as acceptor"/>
    <property type="evidence" value="ECO:0007669"/>
    <property type="project" value="TreeGrafter"/>
</dbReference>
<comment type="similarity">
    <text evidence="1">Belongs to the short-chain dehydrogenases/reductases (SDR) family.</text>
</comment>
<protein>
    <recommendedName>
        <fullName evidence="3">Ketoreductase domain-containing protein</fullName>
    </recommendedName>
</protein>
<dbReference type="InterPro" id="IPR057326">
    <property type="entry name" value="KR_dom"/>
</dbReference>
<comment type="caution">
    <text evidence="4">The sequence shown here is derived from an EMBL/GenBank/DDBJ whole genome shotgun (WGS) entry which is preliminary data.</text>
</comment>
<name>E5XU28_SEGRC</name>
<evidence type="ECO:0000259" key="3">
    <source>
        <dbReference type="SMART" id="SM00822"/>
    </source>
</evidence>
<dbReference type="EMBL" id="ACZI02000001">
    <property type="protein sequence ID" value="EFV12144.1"/>
    <property type="molecule type" value="Genomic_DNA"/>
</dbReference>
<reference evidence="4 5" key="1">
    <citation type="journal article" date="2011" name="Stand. Genomic Sci.">
        <title>High quality draft genome sequence of Segniliparus rugosus CDC 945(T)= (ATCC BAA-974(T)).</title>
        <authorList>
            <person name="Earl A.M."/>
            <person name="Desjardins C.A."/>
            <person name="Fitzgerald M.G."/>
            <person name="Arachchi H.M."/>
            <person name="Zeng Q."/>
            <person name="Mehta T."/>
            <person name="Griggs A."/>
            <person name="Birren B.W."/>
            <person name="Toney N.C."/>
            <person name="Carr J."/>
            <person name="Posey J."/>
            <person name="Butler W.R."/>
        </authorList>
    </citation>
    <scope>NUCLEOTIDE SEQUENCE [LARGE SCALE GENOMIC DNA]</scope>
    <source>
        <strain evidence="5">ATCC BAA-974 / DSM 45345 / CCUG 50838 / CIP 108380 / JCM 13579 / CDC 945</strain>
    </source>
</reference>
<dbReference type="Gene3D" id="3.40.50.720">
    <property type="entry name" value="NAD(P)-binding Rossmann-like Domain"/>
    <property type="match status" value="1"/>
</dbReference>
<dbReference type="AlphaFoldDB" id="E5XU28"/>
<dbReference type="PANTHER" id="PTHR42760:SF50">
    <property type="entry name" value="SHORT-CHAIN DEHYDROGENASE-RELATED"/>
    <property type="match status" value="1"/>
</dbReference>
<evidence type="ECO:0000313" key="5">
    <source>
        <dbReference type="Proteomes" id="UP000004816"/>
    </source>
</evidence>
<organism evidence="4 5">
    <name type="scientific">Segniliparus rugosus (strain ATCC BAA-974 / DSM 45345 / CCUG 50838 / CIP 108380 / JCM 13579 / CDC 945)</name>
    <dbReference type="NCBI Taxonomy" id="679197"/>
    <lineage>
        <taxon>Bacteria</taxon>
        <taxon>Bacillati</taxon>
        <taxon>Actinomycetota</taxon>
        <taxon>Actinomycetes</taxon>
        <taxon>Mycobacteriales</taxon>
        <taxon>Segniliparaceae</taxon>
        <taxon>Segniliparus</taxon>
    </lineage>
</organism>
<dbReference type="InterPro" id="IPR002347">
    <property type="entry name" value="SDR_fam"/>
</dbReference>
<dbReference type="FunFam" id="3.40.50.720:FF:000084">
    <property type="entry name" value="Short-chain dehydrogenase reductase"/>
    <property type="match status" value="1"/>
</dbReference>